<name>A0AAW2CLK4_9ROSI</name>
<evidence type="ECO:0000256" key="1">
    <source>
        <dbReference type="ARBA" id="ARBA00004651"/>
    </source>
</evidence>
<comment type="subcellular location">
    <subcellularLocation>
        <location evidence="1">Cell membrane</location>
        <topology evidence="1">Multi-pass membrane protein</topology>
    </subcellularLocation>
</comment>
<accession>A0AAW2CLK4</accession>
<dbReference type="Pfam" id="PF05653">
    <property type="entry name" value="Mg_trans_NIPA"/>
    <property type="match status" value="1"/>
</dbReference>
<keyword evidence="7" id="KW-1185">Reference proteome</keyword>
<dbReference type="InterPro" id="IPR008521">
    <property type="entry name" value="Mg_trans_NIPA"/>
</dbReference>
<reference evidence="6 7" key="1">
    <citation type="submission" date="2024-01" db="EMBL/GenBank/DDBJ databases">
        <title>A telomere-to-telomere, gap-free genome of sweet tea (Lithocarpus litseifolius).</title>
        <authorList>
            <person name="Zhou J."/>
        </authorList>
    </citation>
    <scope>NUCLEOTIDE SEQUENCE [LARGE SCALE GENOMIC DNA]</scope>
    <source>
        <strain evidence="6">Zhou-2022a</strain>
        <tissue evidence="6">Leaf</tissue>
    </source>
</reference>
<evidence type="ECO:0000256" key="2">
    <source>
        <dbReference type="ARBA" id="ARBA00022692"/>
    </source>
</evidence>
<feature type="region of interest" description="Disordered" evidence="5">
    <location>
        <begin position="187"/>
        <end position="209"/>
    </location>
</feature>
<protein>
    <submittedName>
        <fullName evidence="6">Uncharacterized protein</fullName>
    </submittedName>
</protein>
<dbReference type="AlphaFoldDB" id="A0AAW2CLK4"/>
<dbReference type="GO" id="GO:0005769">
    <property type="term" value="C:early endosome"/>
    <property type="evidence" value="ECO:0007669"/>
    <property type="project" value="UniProtKB-SubCell"/>
</dbReference>
<evidence type="ECO:0000256" key="5">
    <source>
        <dbReference type="SAM" id="MobiDB-lite"/>
    </source>
</evidence>
<comment type="caution">
    <text evidence="6">The sequence shown here is derived from an EMBL/GenBank/DDBJ whole genome shotgun (WGS) entry which is preliminary data.</text>
</comment>
<evidence type="ECO:0000313" key="7">
    <source>
        <dbReference type="Proteomes" id="UP001459277"/>
    </source>
</evidence>
<evidence type="ECO:0000256" key="3">
    <source>
        <dbReference type="ARBA" id="ARBA00022989"/>
    </source>
</evidence>
<keyword evidence="2" id="KW-0812">Transmembrane</keyword>
<dbReference type="GO" id="GO:0016020">
    <property type="term" value="C:membrane"/>
    <property type="evidence" value="ECO:0007669"/>
    <property type="project" value="UniProtKB-SubCell"/>
</dbReference>
<sequence>MASHFLFGIPFPFASTSTHPNHGCTLCSDCLIPGGLVFDYVMEVWDPPDTINLGIMCSARVTSRSHCTEFAFLGMEGFGKRWLWVMSTKNSPTEICLVWYCQLLDSMHPNQVVWQPYEAEFGHLPAYCLSGREMWTARVPLIASHKQLLMHCIVSSLDYKQITDVLKAVDRLHCIIAHLPMQNTNKANLEAPKDTGQPSTSSTPANHSYGRHAAPNQAELINPAVKGTNHGICTLSWHQHKHIIAFISGPSQVMVRDYEDSVIFGELANLVAYMFAPAVLVTPLGALSIIVRYSFNSSDAALGCNRIRTRFYLKFQIFGSQIPGLTME</sequence>
<keyword evidence="4" id="KW-0472">Membrane</keyword>
<gene>
    <name evidence="6" type="ORF">SO802_018549</name>
</gene>
<evidence type="ECO:0000256" key="4">
    <source>
        <dbReference type="ARBA" id="ARBA00023136"/>
    </source>
</evidence>
<evidence type="ECO:0000313" key="6">
    <source>
        <dbReference type="EMBL" id="KAK9998946.1"/>
    </source>
</evidence>
<proteinExistence type="predicted"/>
<keyword evidence="3" id="KW-1133">Transmembrane helix</keyword>
<organism evidence="6 7">
    <name type="scientific">Lithocarpus litseifolius</name>
    <dbReference type="NCBI Taxonomy" id="425828"/>
    <lineage>
        <taxon>Eukaryota</taxon>
        <taxon>Viridiplantae</taxon>
        <taxon>Streptophyta</taxon>
        <taxon>Embryophyta</taxon>
        <taxon>Tracheophyta</taxon>
        <taxon>Spermatophyta</taxon>
        <taxon>Magnoliopsida</taxon>
        <taxon>eudicotyledons</taxon>
        <taxon>Gunneridae</taxon>
        <taxon>Pentapetalae</taxon>
        <taxon>rosids</taxon>
        <taxon>fabids</taxon>
        <taxon>Fagales</taxon>
        <taxon>Fagaceae</taxon>
        <taxon>Lithocarpus</taxon>
    </lineage>
</organism>
<dbReference type="EMBL" id="JAZDWU010000006">
    <property type="protein sequence ID" value="KAK9998946.1"/>
    <property type="molecule type" value="Genomic_DNA"/>
</dbReference>
<feature type="compositionally biased region" description="Polar residues" evidence="5">
    <location>
        <begin position="196"/>
        <end position="206"/>
    </location>
</feature>
<dbReference type="Proteomes" id="UP001459277">
    <property type="component" value="Unassembled WGS sequence"/>
</dbReference>
<dbReference type="GO" id="GO:0015095">
    <property type="term" value="F:magnesium ion transmembrane transporter activity"/>
    <property type="evidence" value="ECO:0007669"/>
    <property type="project" value="InterPro"/>
</dbReference>